<evidence type="ECO:0000313" key="1">
    <source>
        <dbReference type="EMBL" id="GFR65065.1"/>
    </source>
</evidence>
<dbReference type="Proteomes" id="UP000762676">
    <property type="component" value="Unassembled WGS sequence"/>
</dbReference>
<proteinExistence type="predicted"/>
<accession>A0AAV4EX02</accession>
<keyword evidence="2" id="KW-1185">Reference proteome</keyword>
<gene>
    <name evidence="1" type="ORF">ElyMa_005520900</name>
</gene>
<sequence length="271" mass="28402">MSATAQTLWTGALKEKNSGCSKNWRTTRRPLFKPFQTYYDQAIGSRLGLRQQPGFGILPSDILSLVNTAISRSASIETAVSAFRKCGIWPLDVNIFPDAEYAATDIASRETESLSPIGINDTMPVSSESSCASVISTSSVALGSTSKCVTSRSSTLTTVIASVPISSTCINKTALVIATPKTGLDLNGTATPPTLEIAPVKPARVRTTACDPIHSVISTSISSIASSTTSGSNSLSGSTNSNVIASKPKIVLTQMDGRCFFRSVAISSSDH</sequence>
<protein>
    <submittedName>
        <fullName evidence="1">Tigger transposable element-derived protein 6-like protein</fullName>
    </submittedName>
</protein>
<reference evidence="1 2" key="1">
    <citation type="journal article" date="2021" name="Elife">
        <title>Chloroplast acquisition without the gene transfer in kleptoplastic sea slugs, Plakobranchus ocellatus.</title>
        <authorList>
            <person name="Maeda T."/>
            <person name="Takahashi S."/>
            <person name="Yoshida T."/>
            <person name="Shimamura S."/>
            <person name="Takaki Y."/>
            <person name="Nagai Y."/>
            <person name="Toyoda A."/>
            <person name="Suzuki Y."/>
            <person name="Arimoto A."/>
            <person name="Ishii H."/>
            <person name="Satoh N."/>
            <person name="Nishiyama T."/>
            <person name="Hasebe M."/>
            <person name="Maruyama T."/>
            <person name="Minagawa J."/>
            <person name="Obokata J."/>
            <person name="Shigenobu S."/>
        </authorList>
    </citation>
    <scope>NUCLEOTIDE SEQUENCE [LARGE SCALE GENOMIC DNA]</scope>
</reference>
<dbReference type="EMBL" id="BMAT01011020">
    <property type="protein sequence ID" value="GFR65065.1"/>
    <property type="molecule type" value="Genomic_DNA"/>
</dbReference>
<comment type="caution">
    <text evidence="1">The sequence shown here is derived from an EMBL/GenBank/DDBJ whole genome shotgun (WGS) entry which is preliminary data.</text>
</comment>
<name>A0AAV4EX02_9GAST</name>
<organism evidence="1 2">
    <name type="scientific">Elysia marginata</name>
    <dbReference type="NCBI Taxonomy" id="1093978"/>
    <lineage>
        <taxon>Eukaryota</taxon>
        <taxon>Metazoa</taxon>
        <taxon>Spiralia</taxon>
        <taxon>Lophotrochozoa</taxon>
        <taxon>Mollusca</taxon>
        <taxon>Gastropoda</taxon>
        <taxon>Heterobranchia</taxon>
        <taxon>Euthyneura</taxon>
        <taxon>Panpulmonata</taxon>
        <taxon>Sacoglossa</taxon>
        <taxon>Placobranchoidea</taxon>
        <taxon>Plakobranchidae</taxon>
        <taxon>Elysia</taxon>
    </lineage>
</organism>
<evidence type="ECO:0000313" key="2">
    <source>
        <dbReference type="Proteomes" id="UP000762676"/>
    </source>
</evidence>
<dbReference type="AlphaFoldDB" id="A0AAV4EX02"/>